<dbReference type="InterPro" id="IPR002591">
    <property type="entry name" value="Phosphodiest/P_Trfase"/>
</dbReference>
<evidence type="ECO:0000256" key="8">
    <source>
        <dbReference type="ARBA" id="ARBA00022723"/>
    </source>
</evidence>
<evidence type="ECO:0000256" key="17">
    <source>
        <dbReference type="ARBA" id="ARBA00023288"/>
    </source>
</evidence>
<dbReference type="EC" id="3.1.4.38" evidence="4"/>
<evidence type="ECO:0000256" key="1">
    <source>
        <dbReference type="ARBA" id="ARBA00001947"/>
    </source>
</evidence>
<evidence type="ECO:0000256" key="31">
    <source>
        <dbReference type="ARBA" id="ARBA00049092"/>
    </source>
</evidence>
<comment type="catalytic activity">
    <reaction evidence="26">
        <text>a 1-acyl-sn-glycero-3-phosphocholine + H2O = a 1-acyl-sn-glycerol + phosphocholine + H(+)</text>
        <dbReference type="Rhea" id="RHEA:44720"/>
        <dbReference type="ChEBI" id="CHEBI:15377"/>
        <dbReference type="ChEBI" id="CHEBI:15378"/>
        <dbReference type="ChEBI" id="CHEBI:58168"/>
        <dbReference type="ChEBI" id="CHEBI:64683"/>
        <dbReference type="ChEBI" id="CHEBI:295975"/>
    </reaction>
    <physiologicalReaction direction="left-to-right" evidence="26">
        <dbReference type="Rhea" id="RHEA:44721"/>
    </physiologicalReaction>
</comment>
<evidence type="ECO:0000256" key="9">
    <source>
        <dbReference type="ARBA" id="ARBA00022729"/>
    </source>
</evidence>
<comment type="subcellular location">
    <subcellularLocation>
        <location evidence="2">Cell membrane</location>
        <topology evidence="2">Lipid-anchor</topology>
        <topology evidence="2">GPI-anchor</topology>
    </subcellularLocation>
</comment>
<keyword evidence="11" id="KW-0862">Zinc</keyword>
<dbReference type="GO" id="GO:0019695">
    <property type="term" value="P:choline metabolic process"/>
    <property type="evidence" value="ECO:0007669"/>
    <property type="project" value="TreeGrafter"/>
</dbReference>
<evidence type="ECO:0000256" key="26">
    <source>
        <dbReference type="ARBA" id="ARBA00047600"/>
    </source>
</evidence>
<evidence type="ECO:0000256" key="24">
    <source>
        <dbReference type="ARBA" id="ARBA00047482"/>
    </source>
</evidence>
<proteinExistence type="inferred from homology"/>
<evidence type="ECO:0000256" key="27">
    <source>
        <dbReference type="ARBA" id="ARBA00047779"/>
    </source>
</evidence>
<keyword evidence="9 33" id="KW-0732">Signal</keyword>
<dbReference type="GO" id="GO:0046872">
    <property type="term" value="F:metal ion binding"/>
    <property type="evidence" value="ECO:0007669"/>
    <property type="project" value="UniProtKB-KW"/>
</dbReference>
<dbReference type="CDD" id="cd16018">
    <property type="entry name" value="Enpp"/>
    <property type="match status" value="1"/>
</dbReference>
<comment type="catalytic activity">
    <reaction evidence="32">
        <text>1-(5Z,8Z,11Z,14Z-eicosatetraenoyl)-sn-glycero-3-phosphocholine + H2O = 1-(5Z,8Z,11Z,14Z-eicosatetraenoyl)-sn-glycerol + phosphocholine + H(+)</text>
        <dbReference type="Rhea" id="RHEA:41003"/>
        <dbReference type="ChEBI" id="CHEBI:15377"/>
        <dbReference type="ChEBI" id="CHEBI:15378"/>
        <dbReference type="ChEBI" id="CHEBI:34071"/>
        <dbReference type="ChEBI" id="CHEBI:74344"/>
        <dbReference type="ChEBI" id="CHEBI:295975"/>
    </reaction>
    <physiologicalReaction direction="left-to-right" evidence="32">
        <dbReference type="Rhea" id="RHEA:41004"/>
    </physiologicalReaction>
</comment>
<keyword evidence="12" id="KW-0442">Lipid degradation</keyword>
<dbReference type="EMBL" id="JAATJU010023400">
    <property type="protein sequence ID" value="KAH0507751.1"/>
    <property type="molecule type" value="Genomic_DNA"/>
</dbReference>
<evidence type="ECO:0000256" key="2">
    <source>
        <dbReference type="ARBA" id="ARBA00004609"/>
    </source>
</evidence>
<evidence type="ECO:0000256" key="29">
    <source>
        <dbReference type="ARBA" id="ARBA00048234"/>
    </source>
</evidence>
<keyword evidence="15" id="KW-1015">Disulfide bond</keyword>
<keyword evidence="8" id="KW-0479">Metal-binding</keyword>
<comment type="catalytic activity">
    <reaction evidence="31">
        <text>1-(9Z,12Z)-octadecadienoyl-sn-glycero-3-phosphocholine + H2O = 1-(9Z,12Z-octadecadienoyl)-sn-glycerol + phosphocholine + H(+)</text>
        <dbReference type="Rhea" id="RHEA:41115"/>
        <dbReference type="ChEBI" id="CHEBI:15377"/>
        <dbReference type="ChEBI" id="CHEBI:15378"/>
        <dbReference type="ChEBI" id="CHEBI:28733"/>
        <dbReference type="ChEBI" id="CHEBI:75561"/>
        <dbReference type="ChEBI" id="CHEBI:295975"/>
    </reaction>
    <physiologicalReaction direction="left-to-right" evidence="31">
        <dbReference type="Rhea" id="RHEA:41116"/>
    </physiologicalReaction>
</comment>
<protein>
    <recommendedName>
        <fullName evidence="4">glycerophosphocholine cholinephosphodiesterase</fullName>
        <ecNumber evidence="4">3.1.4.38</ecNumber>
    </recommendedName>
    <alternativeName>
        <fullName evidence="19">Choline-specific glycerophosphodiester phosphodiesterase</fullName>
    </alternativeName>
    <alternativeName>
        <fullName evidence="18">Ectonucleotide pyrophosphatase/phosphodiesterase family member 6</fullName>
    </alternativeName>
</protein>
<comment type="similarity">
    <text evidence="3">Belongs to the nucleotide pyrophosphatase/phosphodiesterase family.</text>
</comment>
<keyword evidence="13" id="KW-0443">Lipid metabolism</keyword>
<comment type="catalytic activity">
    <reaction evidence="29">
        <text>sphing-4-enine-phosphocholine + H2O = sphing-4-enine + phosphocholine + H(+)</text>
        <dbReference type="Rhea" id="RHEA:41095"/>
        <dbReference type="ChEBI" id="CHEBI:15377"/>
        <dbReference type="ChEBI" id="CHEBI:15378"/>
        <dbReference type="ChEBI" id="CHEBI:57756"/>
        <dbReference type="ChEBI" id="CHEBI:58906"/>
        <dbReference type="ChEBI" id="CHEBI:295975"/>
    </reaction>
    <physiologicalReaction direction="left-to-right" evidence="29">
        <dbReference type="Rhea" id="RHEA:41096"/>
    </physiologicalReaction>
</comment>
<dbReference type="Proteomes" id="UP000710432">
    <property type="component" value="Unassembled WGS sequence"/>
</dbReference>
<evidence type="ECO:0000256" key="25">
    <source>
        <dbReference type="ARBA" id="ARBA00047494"/>
    </source>
</evidence>
<gene>
    <name evidence="34" type="ORF">LTLLF_166805</name>
</gene>
<dbReference type="PANTHER" id="PTHR10151:SF66">
    <property type="entry name" value="GLYCEROPHOSPHOCHOLINE CHOLINEPHOSPHODIESTERASE ENPP6"/>
    <property type="match status" value="1"/>
</dbReference>
<dbReference type="Gene3D" id="3.30.1360.180">
    <property type="match status" value="1"/>
</dbReference>
<evidence type="ECO:0000256" key="3">
    <source>
        <dbReference type="ARBA" id="ARBA00010594"/>
    </source>
</evidence>
<comment type="catalytic activity">
    <reaction evidence="27">
        <text>1-tetradecanoyl-sn-glycero-3-phosphocholine + H2O = 1-tetradecanoyl-sn-glycerol + phosphocholine + H(+)</text>
        <dbReference type="Rhea" id="RHEA:40999"/>
        <dbReference type="ChEBI" id="CHEBI:15377"/>
        <dbReference type="ChEBI" id="CHEBI:15378"/>
        <dbReference type="ChEBI" id="CHEBI:64489"/>
        <dbReference type="ChEBI" id="CHEBI:75536"/>
        <dbReference type="ChEBI" id="CHEBI:295975"/>
    </reaction>
    <physiologicalReaction direction="left-to-right" evidence="27">
        <dbReference type="Rhea" id="RHEA:41000"/>
    </physiologicalReaction>
</comment>
<evidence type="ECO:0000256" key="11">
    <source>
        <dbReference type="ARBA" id="ARBA00022833"/>
    </source>
</evidence>
<evidence type="ECO:0000256" key="16">
    <source>
        <dbReference type="ARBA" id="ARBA00023180"/>
    </source>
</evidence>
<comment type="catalytic activity">
    <reaction evidence="23">
        <text>1-(9Z-octadecenoyl)-sn-glycero-3-phosphocholine + H2O = 1-(9Z-octadecenoyl)-sn-glycerol + phosphocholine + H(+)</text>
        <dbReference type="Rhea" id="RHEA:41091"/>
        <dbReference type="ChEBI" id="CHEBI:15377"/>
        <dbReference type="ChEBI" id="CHEBI:15378"/>
        <dbReference type="ChEBI" id="CHEBI:28610"/>
        <dbReference type="ChEBI" id="CHEBI:75757"/>
        <dbReference type="ChEBI" id="CHEBI:295975"/>
    </reaction>
    <physiologicalReaction direction="left-to-right" evidence="23">
        <dbReference type="Rhea" id="RHEA:41092"/>
    </physiologicalReaction>
</comment>
<organism evidence="34 35">
    <name type="scientific">Microtus ochrogaster</name>
    <name type="common">Prairie vole</name>
    <dbReference type="NCBI Taxonomy" id="79684"/>
    <lineage>
        <taxon>Eukaryota</taxon>
        <taxon>Metazoa</taxon>
        <taxon>Chordata</taxon>
        <taxon>Craniata</taxon>
        <taxon>Vertebrata</taxon>
        <taxon>Euteleostomi</taxon>
        <taxon>Mammalia</taxon>
        <taxon>Eutheria</taxon>
        <taxon>Euarchontoglires</taxon>
        <taxon>Glires</taxon>
        <taxon>Rodentia</taxon>
        <taxon>Myomorpha</taxon>
        <taxon>Muroidea</taxon>
        <taxon>Cricetidae</taxon>
        <taxon>Arvicolinae</taxon>
        <taxon>Microtus</taxon>
    </lineage>
</organism>
<dbReference type="GO" id="GO:0016042">
    <property type="term" value="P:lipid catabolic process"/>
    <property type="evidence" value="ECO:0007669"/>
    <property type="project" value="UniProtKB-KW"/>
</dbReference>
<dbReference type="FunFam" id="3.40.720.10:FF:000029">
    <property type="entry name" value="ectonucleotide pyrophosphatase/phosphodiesterase family member 6"/>
    <property type="match status" value="1"/>
</dbReference>
<keyword evidence="16" id="KW-0325">Glycoprotein</keyword>
<evidence type="ECO:0000256" key="22">
    <source>
        <dbReference type="ARBA" id="ARBA00047290"/>
    </source>
</evidence>
<keyword evidence="6" id="KW-0597">Phosphoprotein</keyword>
<dbReference type="GO" id="GO:0047390">
    <property type="term" value="F:glycerophosphocholine cholinephosphodiesterase activity"/>
    <property type="evidence" value="ECO:0007669"/>
    <property type="project" value="UniProtKB-EC"/>
</dbReference>
<comment type="catalytic activity">
    <reaction evidence="30">
        <text>sn-glycerol 3-phosphocholine + H2O = phosphocholine + glycerol + H(+)</text>
        <dbReference type="Rhea" id="RHEA:19545"/>
        <dbReference type="ChEBI" id="CHEBI:15377"/>
        <dbReference type="ChEBI" id="CHEBI:15378"/>
        <dbReference type="ChEBI" id="CHEBI:16870"/>
        <dbReference type="ChEBI" id="CHEBI:17754"/>
        <dbReference type="ChEBI" id="CHEBI:295975"/>
        <dbReference type="EC" id="3.1.4.38"/>
    </reaction>
    <physiologicalReaction direction="left-to-right" evidence="30">
        <dbReference type="Rhea" id="RHEA:19546"/>
    </physiologicalReaction>
</comment>
<evidence type="ECO:0000256" key="21">
    <source>
        <dbReference type="ARBA" id="ARBA00046706"/>
    </source>
</evidence>
<name>A0A8J6GBE7_MICOH</name>
<dbReference type="Pfam" id="PF01663">
    <property type="entry name" value="Phosphodiest"/>
    <property type="match status" value="2"/>
</dbReference>
<evidence type="ECO:0000256" key="23">
    <source>
        <dbReference type="ARBA" id="ARBA00047322"/>
    </source>
</evidence>
<evidence type="ECO:0000256" key="12">
    <source>
        <dbReference type="ARBA" id="ARBA00022963"/>
    </source>
</evidence>
<evidence type="ECO:0000256" key="13">
    <source>
        <dbReference type="ARBA" id="ARBA00023098"/>
    </source>
</evidence>
<keyword evidence="5" id="KW-1003">Cell membrane</keyword>
<evidence type="ECO:0000256" key="28">
    <source>
        <dbReference type="ARBA" id="ARBA00048209"/>
    </source>
</evidence>
<dbReference type="GO" id="GO:0005886">
    <property type="term" value="C:plasma membrane"/>
    <property type="evidence" value="ECO:0007669"/>
    <property type="project" value="UniProtKB-SubCell"/>
</dbReference>
<dbReference type="GO" id="GO:0098552">
    <property type="term" value="C:side of membrane"/>
    <property type="evidence" value="ECO:0007669"/>
    <property type="project" value="UniProtKB-KW"/>
</dbReference>
<comment type="caution">
    <text evidence="34">The sequence shown here is derived from an EMBL/GenBank/DDBJ whole genome shotgun (WGS) entry which is preliminary data.</text>
</comment>
<evidence type="ECO:0000256" key="6">
    <source>
        <dbReference type="ARBA" id="ARBA00022553"/>
    </source>
</evidence>
<reference evidence="34" key="1">
    <citation type="submission" date="2020-03" db="EMBL/GenBank/DDBJ databases">
        <title>Studies in the Genomics of Life Span.</title>
        <authorList>
            <person name="Glass D."/>
        </authorList>
    </citation>
    <scope>NUCLEOTIDE SEQUENCE</scope>
    <source>
        <strain evidence="34">LTLLF</strain>
        <tissue evidence="34">Muscle</tissue>
    </source>
</reference>
<dbReference type="GO" id="GO:0008889">
    <property type="term" value="F:glycerophosphodiester phosphodiesterase activity"/>
    <property type="evidence" value="ECO:0007669"/>
    <property type="project" value="TreeGrafter"/>
</dbReference>
<evidence type="ECO:0000256" key="33">
    <source>
        <dbReference type="SAM" id="SignalP"/>
    </source>
</evidence>
<evidence type="ECO:0000256" key="14">
    <source>
        <dbReference type="ARBA" id="ARBA00023136"/>
    </source>
</evidence>
<comment type="catalytic activity">
    <reaction evidence="28">
        <text>1-hexadecanoyl-sn-glycero-3-phosphocholine + H2O = 1-hexadecanoyl-sn-glycerol + phosphocholine + H(+)</text>
        <dbReference type="Rhea" id="RHEA:41119"/>
        <dbReference type="ChEBI" id="CHEBI:15377"/>
        <dbReference type="ChEBI" id="CHEBI:15378"/>
        <dbReference type="ChEBI" id="CHEBI:72998"/>
        <dbReference type="ChEBI" id="CHEBI:75542"/>
        <dbReference type="ChEBI" id="CHEBI:295975"/>
    </reaction>
    <physiologicalReaction direction="left-to-right" evidence="28">
        <dbReference type="Rhea" id="RHEA:41120"/>
    </physiologicalReaction>
</comment>
<comment type="catalytic activity">
    <reaction evidence="24">
        <text>glycero-2-phosphocholine + H2O = phosphocholine + glycerol + H(+)</text>
        <dbReference type="Rhea" id="RHEA:61684"/>
        <dbReference type="ChEBI" id="CHEBI:15377"/>
        <dbReference type="ChEBI" id="CHEBI:15378"/>
        <dbReference type="ChEBI" id="CHEBI:17754"/>
        <dbReference type="ChEBI" id="CHEBI:144950"/>
        <dbReference type="ChEBI" id="CHEBI:295975"/>
    </reaction>
    <physiologicalReaction direction="left-to-right" evidence="24">
        <dbReference type="Rhea" id="RHEA:61685"/>
    </physiologicalReaction>
</comment>
<keyword evidence="7" id="KW-0336">GPI-anchor</keyword>
<evidence type="ECO:0000313" key="35">
    <source>
        <dbReference type="Proteomes" id="UP000710432"/>
    </source>
</evidence>
<keyword evidence="10" id="KW-0378">Hydrolase</keyword>
<evidence type="ECO:0000256" key="19">
    <source>
        <dbReference type="ARBA" id="ARBA00032556"/>
    </source>
</evidence>
<evidence type="ECO:0000256" key="10">
    <source>
        <dbReference type="ARBA" id="ARBA00022801"/>
    </source>
</evidence>
<comment type="function">
    <text evidence="20">Choline-specific glycerophosphodiesterase that hydrolyzes glycerophosphocholine (GPC) and lysophosphatidylcholine (LPC) and contributes to supplying choline to the cells. Has a preference for LPC with short (12:0 and 14:0) or polyunsaturated (18:2 and 20:4) fatty acids. In vitro, hydrolyzes only choline-containing lysophospholipids, such as sphingosylphosphorylcholine (SPC), platelet-activating factor (PAF) and lysoPAF, but not other lysophospholipids.</text>
</comment>
<sequence length="595" mass="67009">MAVKLGAILLVFGLSLVWPASAHRKLLVFLLDGFRSDYISEEVLASLPGFKEIVSRGVKVDYLTPDFPSLSYPNYYTLMTGRHCEVHQMTGNYMWDPSTNKSFDIGVNRDSLMPLWWNGSEPLWITLMKARRKVYMYYWPGCEVEILGVRPTYCLEYKNVPTDINFANAVSDALDSLKSGRADLAAIYHERIDVEGHHYGPSSPQRKDALKAVDTVLKYMIQWIQERGLQNDLNVIIFSDHGMTDIFWMDKVIELSKYVSLDDLQQVKDRGPVIYHKLSTVEHMTVYEKEAIPSRFYYKKGKFVSPLTLVADEGWFITESPENCIRHHRVHSGPELLITHISICKFLSTSEEKDVVFGPVTCTAVQDVCCGLTDGFTLHIGRRQKLSPERSLTRFHSDGKTLPHNHKGSGFDAGHAAALEAPPLTKALTEGRGQLSSFLLTIVWRAVTEKTEIQTQFVTGIGPRSRATQNRETLPFWVNSSGKREGWQRGWHGYDNELMDMRGIFLAFGPGRKLSIIAVAQIPAFQANFKSNFRAAPIRSVDVYNVMCNVAGITPLPNNGSWSRVVCMLKGQTSSAPSVSLNRCALVLILLLCFV</sequence>
<evidence type="ECO:0000313" key="34">
    <source>
        <dbReference type="EMBL" id="KAH0507751.1"/>
    </source>
</evidence>
<accession>A0A8J6GBE7</accession>
<dbReference type="SUPFAM" id="SSF53649">
    <property type="entry name" value="Alkaline phosphatase-like"/>
    <property type="match status" value="2"/>
</dbReference>
<evidence type="ECO:0000256" key="18">
    <source>
        <dbReference type="ARBA" id="ARBA00031167"/>
    </source>
</evidence>
<feature type="chain" id="PRO_5035235372" description="glycerophosphocholine cholinephosphodiesterase" evidence="33">
    <location>
        <begin position="23"/>
        <end position="595"/>
    </location>
</feature>
<comment type="catalytic activity">
    <reaction evidence="25">
        <text>a 1-O-alkyl-sn-glycero-3-phosphocholine + H2O = a 1-O-alkyl-sn-glycerol + phosphocholine + H(+)</text>
        <dbReference type="Rhea" id="RHEA:36083"/>
        <dbReference type="ChEBI" id="CHEBI:15377"/>
        <dbReference type="ChEBI" id="CHEBI:15378"/>
        <dbReference type="ChEBI" id="CHEBI:15850"/>
        <dbReference type="ChEBI" id="CHEBI:30909"/>
        <dbReference type="ChEBI" id="CHEBI:295975"/>
    </reaction>
    <physiologicalReaction direction="left-to-right" evidence="25">
        <dbReference type="Rhea" id="RHEA:36084"/>
    </physiologicalReaction>
</comment>
<keyword evidence="14" id="KW-0472">Membrane</keyword>
<evidence type="ECO:0000256" key="7">
    <source>
        <dbReference type="ARBA" id="ARBA00022622"/>
    </source>
</evidence>
<comment type="subunit">
    <text evidence="21">Homodimer; disulfide-linked. Homotetramer.</text>
</comment>
<evidence type="ECO:0000256" key="30">
    <source>
        <dbReference type="ARBA" id="ARBA00048703"/>
    </source>
</evidence>
<dbReference type="InterPro" id="IPR017850">
    <property type="entry name" value="Alkaline_phosphatase_core_sf"/>
</dbReference>
<comment type="catalytic activity">
    <reaction evidence="22">
        <text>1-dodecanoyl-sn-glycero-3-phosphocholine + H2O = 1-dodecanoyl-sn-glycerol + phosphocholine + H(+)</text>
        <dbReference type="Rhea" id="RHEA:41127"/>
        <dbReference type="ChEBI" id="CHEBI:15377"/>
        <dbReference type="ChEBI" id="CHEBI:15378"/>
        <dbReference type="ChEBI" id="CHEBI:74966"/>
        <dbReference type="ChEBI" id="CHEBI:75529"/>
        <dbReference type="ChEBI" id="CHEBI:295975"/>
    </reaction>
    <physiologicalReaction direction="left-to-right" evidence="22">
        <dbReference type="Rhea" id="RHEA:41128"/>
    </physiologicalReaction>
</comment>
<feature type="signal peptide" evidence="33">
    <location>
        <begin position="1"/>
        <end position="22"/>
    </location>
</feature>
<evidence type="ECO:0000256" key="32">
    <source>
        <dbReference type="ARBA" id="ARBA00049320"/>
    </source>
</evidence>
<dbReference type="PANTHER" id="PTHR10151">
    <property type="entry name" value="ECTONUCLEOTIDE PYROPHOSPHATASE/PHOSPHODIESTERASE"/>
    <property type="match status" value="1"/>
</dbReference>
<evidence type="ECO:0000256" key="4">
    <source>
        <dbReference type="ARBA" id="ARBA00012318"/>
    </source>
</evidence>
<keyword evidence="17" id="KW-0449">Lipoprotein</keyword>
<evidence type="ECO:0000256" key="15">
    <source>
        <dbReference type="ARBA" id="ARBA00023157"/>
    </source>
</evidence>
<evidence type="ECO:0000256" key="20">
    <source>
        <dbReference type="ARBA" id="ARBA00046203"/>
    </source>
</evidence>
<dbReference type="Gene3D" id="3.40.720.10">
    <property type="entry name" value="Alkaline Phosphatase, subunit A"/>
    <property type="match status" value="2"/>
</dbReference>
<evidence type="ECO:0000256" key="5">
    <source>
        <dbReference type="ARBA" id="ARBA00022475"/>
    </source>
</evidence>
<comment type="cofactor">
    <cofactor evidence="1">
        <name>Zn(2+)</name>
        <dbReference type="ChEBI" id="CHEBI:29105"/>
    </cofactor>
</comment>
<dbReference type="AlphaFoldDB" id="A0A8J6GBE7"/>